<keyword evidence="2" id="KW-0732">Signal</keyword>
<feature type="signal peptide" evidence="2">
    <location>
        <begin position="1"/>
        <end position="19"/>
    </location>
</feature>
<dbReference type="GeneID" id="75105104"/>
<feature type="domain" description="Mycoplasma lipoprotein central" evidence="4">
    <location>
        <begin position="242"/>
        <end position="398"/>
    </location>
</feature>
<evidence type="ECO:0000259" key="3">
    <source>
        <dbReference type="Pfam" id="PF03202"/>
    </source>
</evidence>
<dbReference type="Proteomes" id="UP001059349">
    <property type="component" value="Chromosome"/>
</dbReference>
<gene>
    <name evidence="5" type="ORF">NMG93_01285</name>
</gene>
<evidence type="ECO:0000313" key="5">
    <source>
        <dbReference type="EMBL" id="UTO26189.1"/>
    </source>
</evidence>
<organism evidence="5 6">
    <name type="scientific">Metamycoplasma hyosynoviae</name>
    <dbReference type="NCBI Taxonomy" id="29559"/>
    <lineage>
        <taxon>Bacteria</taxon>
        <taxon>Bacillati</taxon>
        <taxon>Mycoplasmatota</taxon>
        <taxon>Mycoplasmoidales</taxon>
        <taxon>Metamycoplasmataceae</taxon>
        <taxon>Metamycoplasma</taxon>
    </lineage>
</organism>
<evidence type="ECO:0000256" key="1">
    <source>
        <dbReference type="ARBA" id="ARBA00009031"/>
    </source>
</evidence>
<proteinExistence type="inferred from homology"/>
<feature type="domain" description="Mycoplasma lipoprotein C-terminal" evidence="3">
    <location>
        <begin position="558"/>
        <end position="685"/>
    </location>
</feature>
<evidence type="ECO:0000256" key="2">
    <source>
        <dbReference type="SAM" id="SignalP"/>
    </source>
</evidence>
<dbReference type="RefSeq" id="WP_254735468.1">
    <property type="nucleotide sequence ID" value="NZ_CP101127.1"/>
</dbReference>
<dbReference type="NCBIfam" id="NF045826">
    <property type="entry name" value="lipo_P68"/>
    <property type="match status" value="1"/>
</dbReference>
<protein>
    <submittedName>
        <fullName evidence="5">P80 family lipoprotein</fullName>
    </submittedName>
</protein>
<dbReference type="InterPro" id="IPR004890">
    <property type="entry name" value="Lipoprotein_10_C"/>
</dbReference>
<sequence length="707" mass="78604">MKKNKLFTIASLTSIGAIASMSPMLISCGKKPFDQKNDGKLVISTGFSSTNSQGKALAKVIAMYNDWIGYDTKNNLWKATNKKAEGYMPVFSKANPNGYSTNEISSKLQSKDKAGFYNILVNYPSAAALLAEWKMNLAIDDADYESFGFASSFKTINDSIAFNTEKKKWVIPLGRSSEMGSVNKIVMGKILSDLKTKGATLTGTHTKIDSYTSAYDSSTEKSFSEFTAKWKTKEDKDIHPNVLAKIKELKLSDELFDVYSDLIDFAILAKSIYEKNVSSYIIGIDSFPSAVNLMASSITKGDPTKNYVPFKPTDESKSIKNNGGYDFDSFRSSTDNEFKQLYKKIIEKLLDGINKKAVWIGGGGQYGSDQSKNHYMGISYGSTAGWAYTFYNDKDNVVTYKGKAPKEILEEAKVVKLNKVTEEEKLFTFDTATGGHTNSIFKSTSTKAGNFDYTSKDATADSTLSGISGGFLVTSSKLSTQDSNVIFTDDKGKTHKVENVKSLGKIFKNNDKDFYLFETSEITWEKPKQENSLQQSESDWISNPHYAFDKTKETASIFTQGPSMVLIHSNEEEDKATKLFIKWFYKHENDVKTKVNGTEVTEKKTAVEVFGQSANYITPTDKFMKNTIDDLKTKLKYNEALIIAFENFKKSIDDSANYKLVDDVPAFLSSRLRDEMGATARQAVNSPSGKTFDEFLEGVNEGLIGNN</sequence>
<dbReference type="AlphaFoldDB" id="A0A9Q9BRT1"/>
<name>A0A9Q9BRT1_9BACT</name>
<accession>A0A9Q9BRT1</accession>
<dbReference type="InterPro" id="IPR054825">
    <property type="entry name" value="P68-like"/>
</dbReference>
<feature type="chain" id="PRO_5040431893" evidence="2">
    <location>
        <begin position="20"/>
        <end position="707"/>
    </location>
</feature>
<keyword evidence="5" id="KW-0449">Lipoprotein</keyword>
<comment type="similarity">
    <text evidence="1">Belongs to the MG185/MG260 family.</text>
</comment>
<evidence type="ECO:0000259" key="4">
    <source>
        <dbReference type="Pfam" id="PF03305"/>
    </source>
</evidence>
<dbReference type="InterPro" id="IPR004984">
    <property type="entry name" value="Mycoplasma_lipoprotein_cen_dom"/>
</dbReference>
<dbReference type="EMBL" id="CP101127">
    <property type="protein sequence ID" value="UTO26189.1"/>
    <property type="molecule type" value="Genomic_DNA"/>
</dbReference>
<reference evidence="5" key="1">
    <citation type="submission" date="2022-07" db="EMBL/GenBank/DDBJ databases">
        <title>Complete genome of Mycoplasma hyosynoviae B1.</title>
        <authorList>
            <person name="Spergser J."/>
        </authorList>
    </citation>
    <scope>NUCLEOTIDE SEQUENCE</scope>
    <source>
        <strain evidence="5">B1</strain>
    </source>
</reference>
<evidence type="ECO:0000313" key="6">
    <source>
        <dbReference type="Proteomes" id="UP001059349"/>
    </source>
</evidence>
<dbReference type="Pfam" id="PF03305">
    <property type="entry name" value="Lipoprotein_X"/>
    <property type="match status" value="1"/>
</dbReference>
<dbReference type="Pfam" id="PF03202">
    <property type="entry name" value="Lipoprotein_10"/>
    <property type="match status" value="1"/>
</dbReference>
<dbReference type="PROSITE" id="PS51257">
    <property type="entry name" value="PROKAR_LIPOPROTEIN"/>
    <property type="match status" value="1"/>
</dbReference>